<feature type="transmembrane region" description="Helical" evidence="2">
    <location>
        <begin position="63"/>
        <end position="87"/>
    </location>
</feature>
<feature type="transmembrane region" description="Helical" evidence="2">
    <location>
        <begin position="163"/>
        <end position="181"/>
    </location>
</feature>
<comment type="caution">
    <text evidence="3">The sequence shown here is derived from an EMBL/GenBank/DDBJ whole genome shotgun (WGS) entry which is preliminary data.</text>
</comment>
<name>A0A9W8Z799_9PLEO</name>
<feature type="region of interest" description="Disordered" evidence="1">
    <location>
        <begin position="1"/>
        <end position="22"/>
    </location>
</feature>
<reference evidence="3" key="1">
    <citation type="submission" date="2022-10" db="EMBL/GenBank/DDBJ databases">
        <title>Tapping the CABI collections for fungal endophytes: first genome assemblies for Collariella, Neodidymelliopsis, Ascochyta clinopodiicola, Didymella pomorum, Didymosphaeria variabile, Neocosmospora piperis and Neocucurbitaria cava.</title>
        <authorList>
            <person name="Hill R."/>
        </authorList>
    </citation>
    <scope>NUCLEOTIDE SEQUENCE</scope>
    <source>
        <strain evidence="3">IMI 355091</strain>
    </source>
</reference>
<dbReference type="OrthoDB" id="5376804at2759"/>
<evidence type="ECO:0000313" key="4">
    <source>
        <dbReference type="Proteomes" id="UP001140510"/>
    </source>
</evidence>
<keyword evidence="4" id="KW-1185">Reference proteome</keyword>
<gene>
    <name evidence="3" type="ORF">N0V91_009538</name>
</gene>
<dbReference type="AlphaFoldDB" id="A0A9W8Z799"/>
<accession>A0A9W8Z799</accession>
<keyword evidence="2" id="KW-0812">Transmembrane</keyword>
<organism evidence="3 4">
    <name type="scientific">Didymella pomorum</name>
    <dbReference type="NCBI Taxonomy" id="749634"/>
    <lineage>
        <taxon>Eukaryota</taxon>
        <taxon>Fungi</taxon>
        <taxon>Dikarya</taxon>
        <taxon>Ascomycota</taxon>
        <taxon>Pezizomycotina</taxon>
        <taxon>Dothideomycetes</taxon>
        <taxon>Pleosporomycetidae</taxon>
        <taxon>Pleosporales</taxon>
        <taxon>Pleosporineae</taxon>
        <taxon>Didymellaceae</taxon>
        <taxon>Didymella</taxon>
    </lineage>
</organism>
<sequence>MAGSFPPIFRPQKPSSRPEEYPDCGSINSCGTIETEKPSLDITQRLEGRLAEFNTSSNLFKRWLLEIVSCLVSATCLGVVIIIYAYYKDKPMVTFGNLSTLTNVLGKVATAALIIPTTEALGQLKWNWFSESNAVWDFEIFDKATRGPWGAAMLLYRTRGRSLAALGAVLILLLLAIDSFLQQVIDYPTRWTVQSGDAEVRTIVRYEPGEIQEFRESMELQLDDVNTKSLLEKYFYGYGTQPAQFTGVSRTTTKSEVPYVSAEMTYSSSRFNFQSAIAYTSCAANQTCRTLTSMMSGYTLGTNDTIGETLLVRTLPLLSVLDKTPVYGNGSINFPATRNPIMDALIVSAADGLPSSVHRHEMPVAHECMLSFCVQSISSSYDAGIYQEKVLKIFQNETTGPFPWETQGVTTPTQNGTYIIYNEDININGPPDSPAFGTSNGTASDIMMLFDNAFPSFYIAKDDKSEPVLRYKTWLQGPAYTRHLDVNPWLAPNNVSAHFSRMATGMTEVMRAASGEYVDIKGEAYSEEVYVRVRWAWLAFPLVLLVLTVVFLGATIWKTSNNQSAGVWKTSAMPSLIYGLPEETQTQLSSSSAWDRADGGGKKVRVKLLPNVGWRVSGQSFLHPLPTRKAQPPPGWI</sequence>
<dbReference type="Proteomes" id="UP001140510">
    <property type="component" value="Unassembled WGS sequence"/>
</dbReference>
<dbReference type="Pfam" id="PF11374">
    <property type="entry name" value="DUF3176"/>
    <property type="match status" value="1"/>
</dbReference>
<feature type="transmembrane region" description="Helical" evidence="2">
    <location>
        <begin position="535"/>
        <end position="557"/>
    </location>
</feature>
<dbReference type="PANTHER" id="PTHR35394:SF5">
    <property type="entry name" value="DUF3176 DOMAIN-CONTAINING PROTEIN"/>
    <property type="match status" value="1"/>
</dbReference>
<dbReference type="EMBL" id="JAPEVA010000110">
    <property type="protein sequence ID" value="KAJ4399258.1"/>
    <property type="molecule type" value="Genomic_DNA"/>
</dbReference>
<evidence type="ECO:0000256" key="2">
    <source>
        <dbReference type="SAM" id="Phobius"/>
    </source>
</evidence>
<protein>
    <submittedName>
        <fullName evidence="3">Uncharacterized protein</fullName>
    </submittedName>
</protein>
<evidence type="ECO:0000256" key="1">
    <source>
        <dbReference type="SAM" id="MobiDB-lite"/>
    </source>
</evidence>
<dbReference type="InterPro" id="IPR021514">
    <property type="entry name" value="DUF3176"/>
</dbReference>
<evidence type="ECO:0000313" key="3">
    <source>
        <dbReference type="EMBL" id="KAJ4399258.1"/>
    </source>
</evidence>
<keyword evidence="2" id="KW-0472">Membrane</keyword>
<proteinExistence type="predicted"/>
<keyword evidence="2" id="KW-1133">Transmembrane helix</keyword>
<dbReference type="PANTHER" id="PTHR35394">
    <property type="entry name" value="DUF3176 DOMAIN-CONTAINING PROTEIN"/>
    <property type="match status" value="1"/>
</dbReference>